<evidence type="ECO:0000313" key="5">
    <source>
        <dbReference type="EMBL" id="MBP2414514.1"/>
    </source>
</evidence>
<protein>
    <submittedName>
        <fullName evidence="5">DNA-binding CsgD family transcriptional regulator</fullName>
    </submittedName>
</protein>
<dbReference type="PROSITE" id="PS50043">
    <property type="entry name" value="HTH_LUXR_2"/>
    <property type="match status" value="1"/>
</dbReference>
<dbReference type="Proteomes" id="UP000711614">
    <property type="component" value="Unassembled WGS sequence"/>
</dbReference>
<keyword evidence="3" id="KW-0804">Transcription</keyword>
<keyword evidence="2 5" id="KW-0238">DNA-binding</keyword>
<dbReference type="PRINTS" id="PR00038">
    <property type="entry name" value="HTHLUXR"/>
</dbReference>
<dbReference type="EMBL" id="JAGIOI010000001">
    <property type="protein sequence ID" value="MBP2414514.1"/>
    <property type="molecule type" value="Genomic_DNA"/>
</dbReference>
<evidence type="ECO:0000256" key="2">
    <source>
        <dbReference type="ARBA" id="ARBA00023125"/>
    </source>
</evidence>
<name>A0ABS4Z0K4_9MICC</name>
<dbReference type="PANTHER" id="PTHR44688">
    <property type="entry name" value="DNA-BINDING TRANSCRIPTIONAL ACTIVATOR DEVR_DOSR"/>
    <property type="match status" value="1"/>
</dbReference>
<dbReference type="InterPro" id="IPR036388">
    <property type="entry name" value="WH-like_DNA-bd_sf"/>
</dbReference>
<sequence length="252" mass="27948">MHQLETVVNLVGGLDSLTRPAQFPEFVVPALAALIGCDVATYNEIGPRGVSYWDFPRGSLGIGTRETFARYVDEHPLVNHYRHSIDGTPVKISDFMASAQFHRLNLYEYFFRPIPVEHQIAITVTARGPTVIGIALNRTRHDFSESDRDLLSVLRRPLADTYSGLLRISELRAQFMAAPGRSMKQLTPAELDVLRRAASGATNAAIARQLGCSPRTVAKHLEHVYRKLDVVDRSAAAARYASDDAAWKSVPH</sequence>
<dbReference type="SMART" id="SM00421">
    <property type="entry name" value="HTH_LUXR"/>
    <property type="match status" value="1"/>
</dbReference>
<dbReference type="Pfam" id="PF00196">
    <property type="entry name" value="GerE"/>
    <property type="match status" value="1"/>
</dbReference>
<evidence type="ECO:0000256" key="1">
    <source>
        <dbReference type="ARBA" id="ARBA00023015"/>
    </source>
</evidence>
<evidence type="ECO:0000256" key="3">
    <source>
        <dbReference type="ARBA" id="ARBA00023163"/>
    </source>
</evidence>
<dbReference type="InterPro" id="IPR016032">
    <property type="entry name" value="Sig_transdc_resp-reg_C-effctor"/>
</dbReference>
<dbReference type="PROSITE" id="PS00622">
    <property type="entry name" value="HTH_LUXR_1"/>
    <property type="match status" value="1"/>
</dbReference>
<dbReference type="SUPFAM" id="SSF46894">
    <property type="entry name" value="C-terminal effector domain of the bipartite response regulators"/>
    <property type="match status" value="1"/>
</dbReference>
<dbReference type="CDD" id="cd06170">
    <property type="entry name" value="LuxR_C_like"/>
    <property type="match status" value="1"/>
</dbReference>
<organism evidence="5 6">
    <name type="scientific">Arthrobacter stackebrandtii</name>
    <dbReference type="NCBI Taxonomy" id="272161"/>
    <lineage>
        <taxon>Bacteria</taxon>
        <taxon>Bacillati</taxon>
        <taxon>Actinomycetota</taxon>
        <taxon>Actinomycetes</taxon>
        <taxon>Micrococcales</taxon>
        <taxon>Micrococcaceae</taxon>
        <taxon>Arthrobacter</taxon>
    </lineage>
</organism>
<dbReference type="RefSeq" id="WP_209682469.1">
    <property type="nucleotide sequence ID" value="NZ_JAGIOI010000001.1"/>
</dbReference>
<dbReference type="InterPro" id="IPR000792">
    <property type="entry name" value="Tscrpt_reg_LuxR_C"/>
</dbReference>
<proteinExistence type="predicted"/>
<comment type="caution">
    <text evidence="5">The sequence shown here is derived from an EMBL/GenBank/DDBJ whole genome shotgun (WGS) entry which is preliminary data.</text>
</comment>
<keyword evidence="1" id="KW-0805">Transcription regulation</keyword>
<dbReference type="PANTHER" id="PTHR44688:SF16">
    <property type="entry name" value="DNA-BINDING TRANSCRIPTIONAL ACTIVATOR DEVR_DOSR"/>
    <property type="match status" value="1"/>
</dbReference>
<dbReference type="GO" id="GO:0003677">
    <property type="term" value="F:DNA binding"/>
    <property type="evidence" value="ECO:0007669"/>
    <property type="project" value="UniProtKB-KW"/>
</dbReference>
<accession>A0ABS4Z0K4</accession>
<dbReference type="Gene3D" id="1.10.10.10">
    <property type="entry name" value="Winged helix-like DNA-binding domain superfamily/Winged helix DNA-binding domain"/>
    <property type="match status" value="1"/>
</dbReference>
<feature type="domain" description="HTH luxR-type" evidence="4">
    <location>
        <begin position="179"/>
        <end position="244"/>
    </location>
</feature>
<reference evidence="5 6" key="1">
    <citation type="submission" date="2021-03" db="EMBL/GenBank/DDBJ databases">
        <title>Sequencing the genomes of 1000 actinobacteria strains.</title>
        <authorList>
            <person name="Klenk H.-P."/>
        </authorList>
    </citation>
    <scope>NUCLEOTIDE SEQUENCE [LARGE SCALE GENOMIC DNA]</scope>
    <source>
        <strain evidence="5 6">DSM 16005</strain>
    </source>
</reference>
<evidence type="ECO:0000259" key="4">
    <source>
        <dbReference type="PROSITE" id="PS50043"/>
    </source>
</evidence>
<evidence type="ECO:0000313" key="6">
    <source>
        <dbReference type="Proteomes" id="UP000711614"/>
    </source>
</evidence>
<keyword evidence="6" id="KW-1185">Reference proteome</keyword>
<gene>
    <name evidence="5" type="ORF">JOF48_003313</name>
</gene>